<keyword evidence="2" id="KW-1133">Transmembrane helix</keyword>
<feature type="transmembrane region" description="Helical" evidence="2">
    <location>
        <begin position="12"/>
        <end position="34"/>
    </location>
</feature>
<comment type="caution">
    <text evidence="3">The sequence shown here is derived from an EMBL/GenBank/DDBJ whole genome shotgun (WGS) entry which is preliminary data.</text>
</comment>
<feature type="transmembrane region" description="Helical" evidence="2">
    <location>
        <begin position="74"/>
        <end position="95"/>
    </location>
</feature>
<evidence type="ECO:0000313" key="4">
    <source>
        <dbReference type="Proteomes" id="UP000024329"/>
    </source>
</evidence>
<dbReference type="AlphaFoldDB" id="A0A031JN39"/>
<dbReference type="EMBL" id="JFYZ01000042">
    <property type="protein sequence ID" value="EZP74652.1"/>
    <property type="molecule type" value="Genomic_DNA"/>
</dbReference>
<dbReference type="InterPro" id="IPR005133">
    <property type="entry name" value="PhaG_MnhG_YufB"/>
</dbReference>
<gene>
    <name evidence="3" type="ORF">BV97_04717</name>
</gene>
<protein>
    <submittedName>
        <fullName evidence="3">Na(+) H(+) antiporter subunit G</fullName>
    </submittedName>
</protein>
<feature type="region of interest" description="Disordered" evidence="1">
    <location>
        <begin position="109"/>
        <end position="134"/>
    </location>
</feature>
<reference evidence="3 4" key="1">
    <citation type="submission" date="2014-03" db="EMBL/GenBank/DDBJ databases">
        <title>Whole genome sequence of Novosphingobium resinovorum KF1.</title>
        <authorList>
            <person name="Gan H.M."/>
            <person name="Gan H.Y."/>
            <person name="Chew T.H."/>
            <person name="Savka M.A."/>
        </authorList>
    </citation>
    <scope>NUCLEOTIDE SEQUENCE [LARGE SCALE GENOMIC DNA]</scope>
    <source>
        <strain evidence="3 4">KF1</strain>
    </source>
</reference>
<organism evidence="3 4">
    <name type="scientific">Novosphingobium resinovorum</name>
    <dbReference type="NCBI Taxonomy" id="158500"/>
    <lineage>
        <taxon>Bacteria</taxon>
        <taxon>Pseudomonadati</taxon>
        <taxon>Pseudomonadota</taxon>
        <taxon>Alphaproteobacteria</taxon>
        <taxon>Sphingomonadales</taxon>
        <taxon>Sphingomonadaceae</taxon>
        <taxon>Novosphingobium</taxon>
    </lineage>
</organism>
<dbReference type="RefSeq" id="WP_048938887.1">
    <property type="nucleotide sequence ID" value="NZ_JFYZ01000042.1"/>
</dbReference>
<dbReference type="Proteomes" id="UP000024329">
    <property type="component" value="Unassembled WGS sequence"/>
</dbReference>
<dbReference type="Pfam" id="PF03334">
    <property type="entry name" value="PhaG_MnhG_YufB"/>
    <property type="match status" value="1"/>
</dbReference>
<dbReference type="PANTHER" id="PTHR34703:SF1">
    <property type="entry name" value="ANTIPORTER SUBUNIT MNHG2-RELATED"/>
    <property type="match status" value="1"/>
</dbReference>
<dbReference type="PATRIC" id="fig|158500.4.peg.4791"/>
<evidence type="ECO:0000256" key="1">
    <source>
        <dbReference type="SAM" id="MobiDB-lite"/>
    </source>
</evidence>
<evidence type="ECO:0000313" key="3">
    <source>
        <dbReference type="EMBL" id="EZP74652.1"/>
    </source>
</evidence>
<keyword evidence="2" id="KW-0472">Membrane</keyword>
<accession>A0A031JN39</accession>
<keyword evidence="2" id="KW-0812">Transmembrane</keyword>
<dbReference type="NCBIfam" id="TIGR01300">
    <property type="entry name" value="CPA3_mnhG_phaG"/>
    <property type="match status" value="1"/>
</dbReference>
<dbReference type="PANTHER" id="PTHR34703">
    <property type="entry name" value="ANTIPORTER SUBUNIT MNHG2-RELATED"/>
    <property type="match status" value="1"/>
</dbReference>
<feature type="transmembrane region" description="Helical" evidence="2">
    <location>
        <begin position="46"/>
        <end position="68"/>
    </location>
</feature>
<proteinExistence type="predicted"/>
<dbReference type="eggNOG" id="COG1320">
    <property type="taxonomic scope" value="Bacteria"/>
</dbReference>
<sequence>MIQAPDLPPWAALIVGICLLLGASVTLIGTVGLVRMKTFYERLHPPTLGPTLGTAFILMASITCFSAMQSRPVVHEILIAVFVTLTTPLTLMLLARAALYRDRLAGDMSVPGDDDNGPSSPAVTRDAQGSPPPN</sequence>
<dbReference type="GO" id="GO:0015385">
    <property type="term" value="F:sodium:proton antiporter activity"/>
    <property type="evidence" value="ECO:0007669"/>
    <property type="project" value="TreeGrafter"/>
</dbReference>
<evidence type="ECO:0000256" key="2">
    <source>
        <dbReference type="SAM" id="Phobius"/>
    </source>
</evidence>
<name>A0A031JN39_9SPHN</name>